<dbReference type="AlphaFoldDB" id="A0A8K0FYK3"/>
<organism evidence="10 11">
    <name type="scientific">Ignelater luminosus</name>
    <name type="common">Cucubano</name>
    <name type="synonym">Pyrophorus luminosus</name>
    <dbReference type="NCBI Taxonomy" id="2038154"/>
    <lineage>
        <taxon>Eukaryota</taxon>
        <taxon>Metazoa</taxon>
        <taxon>Ecdysozoa</taxon>
        <taxon>Arthropoda</taxon>
        <taxon>Hexapoda</taxon>
        <taxon>Insecta</taxon>
        <taxon>Pterygota</taxon>
        <taxon>Neoptera</taxon>
        <taxon>Endopterygota</taxon>
        <taxon>Coleoptera</taxon>
        <taxon>Polyphaga</taxon>
        <taxon>Elateriformia</taxon>
        <taxon>Elateroidea</taxon>
        <taxon>Elateridae</taxon>
        <taxon>Agrypninae</taxon>
        <taxon>Pyrophorini</taxon>
        <taxon>Ignelater</taxon>
    </lineage>
</organism>
<evidence type="ECO:0000256" key="1">
    <source>
        <dbReference type="ARBA" id="ARBA00004651"/>
    </source>
</evidence>
<keyword evidence="6" id="KW-1133">Transmembrane helix</keyword>
<keyword evidence="9" id="KW-0807">Transducer</keyword>
<comment type="subcellular location">
    <subcellularLocation>
        <location evidence="1">Cell membrane</location>
        <topology evidence="1">Multi-pass membrane protein</topology>
    </subcellularLocation>
</comment>
<keyword evidence="5" id="KW-0552">Olfaction</keyword>
<dbReference type="InterPro" id="IPR004117">
    <property type="entry name" value="7tm6_olfct_rcpt"/>
</dbReference>
<evidence type="ECO:0000256" key="6">
    <source>
        <dbReference type="ARBA" id="ARBA00022989"/>
    </source>
</evidence>
<dbReference type="GO" id="GO:0004984">
    <property type="term" value="F:olfactory receptor activity"/>
    <property type="evidence" value="ECO:0007669"/>
    <property type="project" value="InterPro"/>
</dbReference>
<dbReference type="OrthoDB" id="7540137at2759"/>
<dbReference type="PANTHER" id="PTHR21137:SF35">
    <property type="entry name" value="ODORANT RECEPTOR 19A-RELATED"/>
    <property type="match status" value="1"/>
</dbReference>
<dbReference type="EMBL" id="VTPC01091186">
    <property type="protein sequence ID" value="KAF2879358.1"/>
    <property type="molecule type" value="Genomic_DNA"/>
</dbReference>
<keyword evidence="2" id="KW-1003">Cell membrane</keyword>
<reference evidence="10" key="1">
    <citation type="submission" date="2019-08" db="EMBL/GenBank/DDBJ databases">
        <title>The genome of the North American firefly Photinus pyralis.</title>
        <authorList>
            <consortium name="Photinus pyralis genome working group"/>
            <person name="Fallon T.R."/>
            <person name="Sander Lower S.E."/>
            <person name="Weng J.-K."/>
        </authorList>
    </citation>
    <scope>NUCLEOTIDE SEQUENCE</scope>
    <source>
        <strain evidence="10">TRF0915ILg1</strain>
        <tissue evidence="10">Whole body</tissue>
    </source>
</reference>
<dbReference type="Proteomes" id="UP000801492">
    <property type="component" value="Unassembled WGS sequence"/>
</dbReference>
<keyword evidence="7" id="KW-0472">Membrane</keyword>
<accession>A0A8K0FYK3</accession>
<dbReference type="PANTHER" id="PTHR21137">
    <property type="entry name" value="ODORANT RECEPTOR"/>
    <property type="match status" value="1"/>
</dbReference>
<proteinExistence type="predicted"/>
<evidence type="ECO:0000256" key="5">
    <source>
        <dbReference type="ARBA" id="ARBA00022725"/>
    </source>
</evidence>
<evidence type="ECO:0000313" key="11">
    <source>
        <dbReference type="Proteomes" id="UP000801492"/>
    </source>
</evidence>
<evidence type="ECO:0000256" key="7">
    <source>
        <dbReference type="ARBA" id="ARBA00023136"/>
    </source>
</evidence>
<evidence type="ECO:0000256" key="8">
    <source>
        <dbReference type="ARBA" id="ARBA00023170"/>
    </source>
</evidence>
<evidence type="ECO:0000256" key="2">
    <source>
        <dbReference type="ARBA" id="ARBA00022475"/>
    </source>
</evidence>
<keyword evidence="4" id="KW-0812">Transmembrane</keyword>
<dbReference type="GO" id="GO:0005886">
    <property type="term" value="C:plasma membrane"/>
    <property type="evidence" value="ECO:0007669"/>
    <property type="project" value="UniProtKB-SubCell"/>
</dbReference>
<dbReference type="Pfam" id="PF02949">
    <property type="entry name" value="7tm_6"/>
    <property type="match status" value="1"/>
</dbReference>
<evidence type="ECO:0000256" key="3">
    <source>
        <dbReference type="ARBA" id="ARBA00022606"/>
    </source>
</evidence>
<evidence type="ECO:0000256" key="4">
    <source>
        <dbReference type="ARBA" id="ARBA00022692"/>
    </source>
</evidence>
<keyword evidence="8" id="KW-0675">Receptor</keyword>
<keyword evidence="3" id="KW-0716">Sensory transduction</keyword>
<sequence>MSEIVLYCIFGDELIIQSLKIRDACYMSGWNMCGTEIRKSLLIIMERSKRPLSLTAAKFTTLSRAALVVVSVLKLLLNIWYRKDKLQILKSSFSYFAVLRKLYGVEE</sequence>
<evidence type="ECO:0000313" key="10">
    <source>
        <dbReference type="EMBL" id="KAF2879358.1"/>
    </source>
</evidence>
<evidence type="ECO:0000256" key="9">
    <source>
        <dbReference type="ARBA" id="ARBA00023224"/>
    </source>
</evidence>
<dbReference type="GO" id="GO:0005549">
    <property type="term" value="F:odorant binding"/>
    <property type="evidence" value="ECO:0007669"/>
    <property type="project" value="InterPro"/>
</dbReference>
<dbReference type="GO" id="GO:0007165">
    <property type="term" value="P:signal transduction"/>
    <property type="evidence" value="ECO:0007669"/>
    <property type="project" value="UniProtKB-KW"/>
</dbReference>
<name>A0A8K0FYK3_IGNLU</name>
<comment type="caution">
    <text evidence="10">The sequence shown here is derived from an EMBL/GenBank/DDBJ whole genome shotgun (WGS) entry which is preliminary data.</text>
</comment>
<keyword evidence="11" id="KW-1185">Reference proteome</keyword>
<gene>
    <name evidence="10" type="ORF">ILUMI_26805</name>
</gene>
<protein>
    <submittedName>
        <fullName evidence="10">Uncharacterized protein</fullName>
    </submittedName>
</protein>